<sequence length="233" mass="26249">MSDEDFEQNPPRYEHFQLSEVVDNDSHRRVLENKLQTRVDCLMIEYRGSIRSILGNPADTTYFYDLIRRCADTASFCLMEEYLITQNGLPAGSMRYNHITDARRRIGEQLIGIADSFDCQGKVRLFISSSFKRQVLKMRIVNQAIEVIQMATLGAGKELFIDLFPLMALAHSLLATANQAGEYICRCLDQDKKPASQELWTLISSPPHGPEYHQALGEQLGTSAAATSAEHST</sequence>
<dbReference type="Proteomes" id="UP001392437">
    <property type="component" value="Unassembled WGS sequence"/>
</dbReference>
<accession>A0AAW0QRM5</accession>
<reference evidence="1 2" key="1">
    <citation type="submission" date="2023-01" db="EMBL/GenBank/DDBJ databases">
        <title>Analysis of 21 Apiospora genomes using comparative genomics revels a genus with tremendous synthesis potential of carbohydrate active enzymes and secondary metabolites.</title>
        <authorList>
            <person name="Sorensen T."/>
        </authorList>
    </citation>
    <scope>NUCLEOTIDE SEQUENCE [LARGE SCALE GENOMIC DNA]</scope>
    <source>
        <strain evidence="1 2">CBS 117206</strain>
    </source>
</reference>
<comment type="caution">
    <text evidence="1">The sequence shown here is derived from an EMBL/GenBank/DDBJ whole genome shotgun (WGS) entry which is preliminary data.</text>
</comment>
<dbReference type="AlphaFoldDB" id="A0AAW0QRM5"/>
<name>A0AAW0QRM5_9PEZI</name>
<gene>
    <name evidence="1" type="ORF">PG999_010482</name>
</gene>
<keyword evidence="2" id="KW-1185">Reference proteome</keyword>
<dbReference type="EMBL" id="JAQQWP010000009">
    <property type="protein sequence ID" value="KAK8100108.1"/>
    <property type="molecule type" value="Genomic_DNA"/>
</dbReference>
<proteinExistence type="predicted"/>
<evidence type="ECO:0000313" key="1">
    <source>
        <dbReference type="EMBL" id="KAK8100108.1"/>
    </source>
</evidence>
<evidence type="ECO:0000313" key="2">
    <source>
        <dbReference type="Proteomes" id="UP001392437"/>
    </source>
</evidence>
<protein>
    <submittedName>
        <fullName evidence="1">Uncharacterized protein</fullName>
    </submittedName>
</protein>
<organism evidence="1 2">
    <name type="scientific">Apiospora kogelbergensis</name>
    <dbReference type="NCBI Taxonomy" id="1337665"/>
    <lineage>
        <taxon>Eukaryota</taxon>
        <taxon>Fungi</taxon>
        <taxon>Dikarya</taxon>
        <taxon>Ascomycota</taxon>
        <taxon>Pezizomycotina</taxon>
        <taxon>Sordariomycetes</taxon>
        <taxon>Xylariomycetidae</taxon>
        <taxon>Amphisphaeriales</taxon>
        <taxon>Apiosporaceae</taxon>
        <taxon>Apiospora</taxon>
    </lineage>
</organism>